<sequence>MGRLPPPRPQHIKANNILVDYDDSIQGQMIIKKVQMSDLEDTVLVPPGKWLRGPLCGNAMWRSAESWCRSRQNQASDVFSFAIVMIYVMLNEMVFRVSVNQLHASDSWRYVLQRHLSYFAGEEGLAGLLKHTGEDNPFHERLIELASDFTSENPRQPFGPWTYVESEFRDLVGKMTNLDPTRRITARQTLEHPWFKQAI</sequence>
<dbReference type="SUPFAM" id="SSF56112">
    <property type="entry name" value="Protein kinase-like (PK-like)"/>
    <property type="match status" value="1"/>
</dbReference>
<name>A0ABR4KNX0_9EURO</name>
<dbReference type="EMBL" id="JBFXLR010000012">
    <property type="protein sequence ID" value="KAL2853971.1"/>
    <property type="molecule type" value="Genomic_DNA"/>
</dbReference>
<keyword evidence="3" id="KW-1185">Reference proteome</keyword>
<dbReference type="Gene3D" id="1.10.510.10">
    <property type="entry name" value="Transferase(Phosphotransferase) domain 1"/>
    <property type="match status" value="1"/>
</dbReference>
<dbReference type="Pfam" id="PF00069">
    <property type="entry name" value="Pkinase"/>
    <property type="match status" value="1"/>
</dbReference>
<evidence type="ECO:0000259" key="1">
    <source>
        <dbReference type="PROSITE" id="PS50011"/>
    </source>
</evidence>
<comment type="caution">
    <text evidence="2">The sequence shown here is derived from an EMBL/GenBank/DDBJ whole genome shotgun (WGS) entry which is preliminary data.</text>
</comment>
<accession>A0ABR4KNX0</accession>
<proteinExistence type="predicted"/>
<protein>
    <submittedName>
        <fullName evidence="2">Kinase-like domain-containing protein</fullName>
    </submittedName>
</protein>
<dbReference type="GeneID" id="98157989"/>
<dbReference type="Proteomes" id="UP001610444">
    <property type="component" value="Unassembled WGS sequence"/>
</dbReference>
<gene>
    <name evidence="2" type="ORF">BJX68DRAFT_254007</name>
</gene>
<dbReference type="InterPro" id="IPR000719">
    <property type="entry name" value="Prot_kinase_dom"/>
</dbReference>
<dbReference type="InterPro" id="IPR011009">
    <property type="entry name" value="Kinase-like_dom_sf"/>
</dbReference>
<organism evidence="2 3">
    <name type="scientific">Aspergillus pseudodeflectus</name>
    <dbReference type="NCBI Taxonomy" id="176178"/>
    <lineage>
        <taxon>Eukaryota</taxon>
        <taxon>Fungi</taxon>
        <taxon>Dikarya</taxon>
        <taxon>Ascomycota</taxon>
        <taxon>Pezizomycotina</taxon>
        <taxon>Eurotiomycetes</taxon>
        <taxon>Eurotiomycetidae</taxon>
        <taxon>Eurotiales</taxon>
        <taxon>Aspergillaceae</taxon>
        <taxon>Aspergillus</taxon>
        <taxon>Aspergillus subgen. Nidulantes</taxon>
    </lineage>
</organism>
<dbReference type="PROSITE" id="PS50011">
    <property type="entry name" value="PROTEIN_KINASE_DOM"/>
    <property type="match status" value="1"/>
</dbReference>
<dbReference type="RefSeq" id="XP_070901136.1">
    <property type="nucleotide sequence ID" value="XM_071042825.1"/>
</dbReference>
<reference evidence="2 3" key="1">
    <citation type="submission" date="2024-07" db="EMBL/GenBank/DDBJ databases">
        <title>Section-level genome sequencing and comparative genomics of Aspergillus sections Usti and Cavernicolus.</title>
        <authorList>
            <consortium name="Lawrence Berkeley National Laboratory"/>
            <person name="Nybo J.L."/>
            <person name="Vesth T.C."/>
            <person name="Theobald S."/>
            <person name="Frisvad J.C."/>
            <person name="Larsen T.O."/>
            <person name="Kjaerboelling I."/>
            <person name="Rothschild-Mancinelli K."/>
            <person name="Lyhne E.K."/>
            <person name="Kogle M.E."/>
            <person name="Barry K."/>
            <person name="Clum A."/>
            <person name="Na H."/>
            <person name="Ledsgaard L."/>
            <person name="Lin J."/>
            <person name="Lipzen A."/>
            <person name="Kuo A."/>
            <person name="Riley R."/>
            <person name="Mondo S."/>
            <person name="LaButti K."/>
            <person name="Haridas S."/>
            <person name="Pangalinan J."/>
            <person name="Salamov A.A."/>
            <person name="Simmons B.A."/>
            <person name="Magnuson J.K."/>
            <person name="Chen J."/>
            <person name="Drula E."/>
            <person name="Henrissat B."/>
            <person name="Wiebenga A."/>
            <person name="Lubbers R.J."/>
            <person name="Gomes A.C."/>
            <person name="Macurrencykelacurrency M.R."/>
            <person name="Stajich J."/>
            <person name="Grigoriev I.V."/>
            <person name="Mortensen U.H."/>
            <person name="De vries R.P."/>
            <person name="Baker S.E."/>
            <person name="Andersen M.R."/>
        </authorList>
    </citation>
    <scope>NUCLEOTIDE SEQUENCE [LARGE SCALE GENOMIC DNA]</scope>
    <source>
        <strain evidence="2 3">CBS 756.74</strain>
    </source>
</reference>
<evidence type="ECO:0000313" key="2">
    <source>
        <dbReference type="EMBL" id="KAL2853971.1"/>
    </source>
</evidence>
<feature type="domain" description="Protein kinase" evidence="1">
    <location>
        <begin position="1"/>
        <end position="195"/>
    </location>
</feature>
<evidence type="ECO:0000313" key="3">
    <source>
        <dbReference type="Proteomes" id="UP001610444"/>
    </source>
</evidence>